<dbReference type="PANTHER" id="PTHR30009">
    <property type="entry name" value="CYTOCHROME C-TYPE SYNTHESIS PROTEIN AND PTS TRANSMEMBRANE COMPONENT"/>
    <property type="match status" value="1"/>
</dbReference>
<dbReference type="InterPro" id="IPR013013">
    <property type="entry name" value="PTS_EIIC_1"/>
</dbReference>
<feature type="transmembrane region" description="Helical" evidence="12">
    <location>
        <begin position="172"/>
        <end position="194"/>
    </location>
</feature>
<evidence type="ECO:0000256" key="1">
    <source>
        <dbReference type="ARBA" id="ARBA00004651"/>
    </source>
</evidence>
<feature type="transmembrane region" description="Helical" evidence="12">
    <location>
        <begin position="403"/>
        <end position="420"/>
    </location>
</feature>
<keyword evidence="6" id="KW-0598">Phosphotransferase system</keyword>
<evidence type="ECO:0000256" key="10">
    <source>
        <dbReference type="ARBA" id="ARBA00023136"/>
    </source>
</evidence>
<dbReference type="PROSITE" id="PS51093">
    <property type="entry name" value="PTS_EIIA_TYPE_1"/>
    <property type="match status" value="1"/>
</dbReference>
<dbReference type="Pfam" id="PF00367">
    <property type="entry name" value="PTS_EIIB"/>
    <property type="match status" value="1"/>
</dbReference>
<dbReference type="PROSITE" id="PS00371">
    <property type="entry name" value="PTS_EIIA_TYPE_1_HIS"/>
    <property type="match status" value="1"/>
</dbReference>
<feature type="transmembrane region" description="Helical" evidence="12">
    <location>
        <begin position="111"/>
        <end position="126"/>
    </location>
</feature>
<evidence type="ECO:0000256" key="2">
    <source>
        <dbReference type="ARBA" id="ARBA00022448"/>
    </source>
</evidence>
<evidence type="ECO:0000256" key="8">
    <source>
        <dbReference type="ARBA" id="ARBA00022777"/>
    </source>
</evidence>
<dbReference type="CDD" id="cd00212">
    <property type="entry name" value="PTS_IIB_glc"/>
    <property type="match status" value="1"/>
</dbReference>
<dbReference type="Gene3D" id="3.30.1360.60">
    <property type="entry name" value="Glucose permease domain IIB"/>
    <property type="match status" value="1"/>
</dbReference>
<dbReference type="EMBL" id="NQNY01000001">
    <property type="protein sequence ID" value="PAK21771.1"/>
    <property type="molecule type" value="Genomic_DNA"/>
</dbReference>
<dbReference type="GO" id="GO:0005886">
    <property type="term" value="C:plasma membrane"/>
    <property type="evidence" value="ECO:0007669"/>
    <property type="project" value="UniProtKB-SubCell"/>
</dbReference>
<keyword evidence="2" id="KW-0813">Transport</keyword>
<protein>
    <submittedName>
        <fullName evidence="16">Uncharacterized protein</fullName>
    </submittedName>
</protein>
<evidence type="ECO:0000256" key="7">
    <source>
        <dbReference type="ARBA" id="ARBA00022692"/>
    </source>
</evidence>
<dbReference type="Pfam" id="PF00358">
    <property type="entry name" value="PTS_EIIA_1"/>
    <property type="match status" value="1"/>
</dbReference>
<evidence type="ECO:0000256" key="4">
    <source>
        <dbReference type="ARBA" id="ARBA00022597"/>
    </source>
</evidence>
<evidence type="ECO:0000256" key="6">
    <source>
        <dbReference type="ARBA" id="ARBA00022683"/>
    </source>
</evidence>
<dbReference type="GO" id="GO:0015764">
    <property type="term" value="P:N-acetylglucosamine transport"/>
    <property type="evidence" value="ECO:0007669"/>
    <property type="project" value="TreeGrafter"/>
</dbReference>
<keyword evidence="9 12" id="KW-1133">Transmembrane helix</keyword>
<dbReference type="Pfam" id="PF02378">
    <property type="entry name" value="PTS_EIIC"/>
    <property type="match status" value="1"/>
</dbReference>
<feature type="transmembrane region" description="Helical" evidence="12">
    <location>
        <begin position="214"/>
        <end position="237"/>
    </location>
</feature>
<dbReference type="GO" id="GO:0016301">
    <property type="term" value="F:kinase activity"/>
    <property type="evidence" value="ECO:0007669"/>
    <property type="project" value="UniProtKB-KW"/>
</dbReference>
<evidence type="ECO:0000256" key="3">
    <source>
        <dbReference type="ARBA" id="ARBA00022475"/>
    </source>
</evidence>
<feature type="active site" description="Phosphocysteine intermediate; for EIIB activity" evidence="11">
    <location>
        <position position="532"/>
    </location>
</feature>
<dbReference type="GO" id="GO:0090563">
    <property type="term" value="F:protein-phosphocysteine-sugar phosphotransferase activity"/>
    <property type="evidence" value="ECO:0007669"/>
    <property type="project" value="TreeGrafter"/>
</dbReference>
<dbReference type="InterPro" id="IPR003352">
    <property type="entry name" value="PTS_EIIC"/>
</dbReference>
<evidence type="ECO:0000256" key="12">
    <source>
        <dbReference type="SAM" id="Phobius"/>
    </source>
</evidence>
<evidence type="ECO:0000256" key="11">
    <source>
        <dbReference type="PROSITE-ProRule" id="PRU00421"/>
    </source>
</evidence>
<feature type="transmembrane region" description="Helical" evidence="12">
    <location>
        <begin position="318"/>
        <end position="338"/>
    </location>
</feature>
<feature type="transmembrane region" description="Helical" evidence="12">
    <location>
        <begin position="440"/>
        <end position="461"/>
    </location>
</feature>
<keyword evidence="10 12" id="KW-0472">Membrane</keyword>
<keyword evidence="5" id="KW-0808">Transferase</keyword>
<comment type="caution">
    <text evidence="16">The sequence shown here is derived from an EMBL/GenBank/DDBJ whole genome shotgun (WGS) entry which is preliminary data.</text>
</comment>
<dbReference type="InterPro" id="IPR050429">
    <property type="entry name" value="PTS_Glucose_EIICBA"/>
</dbReference>
<feature type="transmembrane region" description="Helical" evidence="12">
    <location>
        <begin position="86"/>
        <end position="104"/>
    </location>
</feature>
<keyword evidence="8" id="KW-0418">Kinase</keyword>
<feature type="transmembrane region" description="Helical" evidence="12">
    <location>
        <begin position="372"/>
        <end position="396"/>
    </location>
</feature>
<dbReference type="InterPro" id="IPR011055">
    <property type="entry name" value="Dup_hybrid_motif"/>
</dbReference>
<feature type="domain" description="PTS EIIA type-1" evidence="13">
    <location>
        <begin position="635"/>
        <end position="743"/>
    </location>
</feature>
<comment type="subcellular location">
    <subcellularLocation>
        <location evidence="1">Cell membrane</location>
        <topology evidence="1">Multi-pass membrane protein</topology>
    </subcellularLocation>
</comment>
<organism evidence="16 17">
    <name type="scientific">Mycoplasmopsis agassizii</name>
    <dbReference type="NCBI Taxonomy" id="33922"/>
    <lineage>
        <taxon>Bacteria</taxon>
        <taxon>Bacillati</taxon>
        <taxon>Mycoplasmatota</taxon>
        <taxon>Mycoplasmoidales</taxon>
        <taxon>Metamycoplasmataceae</taxon>
        <taxon>Mycoplasmopsis</taxon>
    </lineage>
</organism>
<dbReference type="SUPFAM" id="SSF51261">
    <property type="entry name" value="Duplicated hybrid motif"/>
    <property type="match status" value="1"/>
</dbReference>
<name>A0A269TK63_9BACT</name>
<evidence type="ECO:0000259" key="15">
    <source>
        <dbReference type="PROSITE" id="PS51103"/>
    </source>
</evidence>
<keyword evidence="7 12" id="KW-0812">Transmembrane</keyword>
<dbReference type="PROSITE" id="PS51098">
    <property type="entry name" value="PTS_EIIB_TYPE_1"/>
    <property type="match status" value="1"/>
</dbReference>
<evidence type="ECO:0000313" key="16">
    <source>
        <dbReference type="EMBL" id="PAK21771.1"/>
    </source>
</evidence>
<evidence type="ECO:0000313" key="17">
    <source>
        <dbReference type="Proteomes" id="UP000216943"/>
    </source>
</evidence>
<gene>
    <name evidence="16" type="ORF">CJJ23_00295</name>
</gene>
<keyword evidence="3" id="KW-1003">Cell membrane</keyword>
<dbReference type="Proteomes" id="UP000216943">
    <property type="component" value="Unassembled WGS sequence"/>
</dbReference>
<dbReference type="InterPro" id="IPR001127">
    <property type="entry name" value="PTS_EIIA_1_perm"/>
</dbReference>
<dbReference type="InterPro" id="IPR036878">
    <property type="entry name" value="Glu_permease_IIB"/>
</dbReference>
<sequence length="768" mass="83734">MVQALTNKKVNKSPKKNFSVKSWWNKTLAVLQRVGKSLMYPIAVLPIAALLLRIGALIEDPMSNGSIDISEAQKFIGILIKTPGDIVFGNLPLIFAIGIAFGLANDNRGEAALVGALLWLGMNALLKENMLPFQIYRNVLQTEMVTKLAENNNPATTANLSQLLFFGKKGVAVYQLDAGVFGGIISGAIVAKLYNRFRHVKLHQALSFFGGRRFIPMLGIVSIIPLALAISITWPWIQYALIKIGNALSSAQGAARGAASGAYAILNRLLQPFGLHHIINTFVWFQLPISGLNFATGELIYVNGDITAFNRGIVNSGLFTTGFFPLFLGGLLGAALAMVLTSDKDKRKRMFFFFGGTALVSFLTGIDEPLIFSFIFVSPLLYGINALLTGIFSAIVASTSMSIGIGFSAGLIDYIVSFPVSWGISTSVHNTANHVAANPLWILLISPIMGVVQFFVFWWIIKKTKVPIPGREKQLGLAEIEYSADVFDKDEPTKDKKKEKPSNQPYKDKYDALAANILDIVGVDNVIVAENCATRLRLTVKDNTKIDETKIKQLGVKGIVKLGNEGFQAIIGTDVEHVADYFRTRIETNNAGFVSKDKPQQVETLATAKADKLTNPVIIKAPISGEIKTLKSLADGVFSEKMLGDGFVISTKDHKGKLKIAAPISGKLTALFDAKHAYGITNENGVKVLVHIGLDTVKLQGKGFVTKLVQDQEIKLGQLLVEIDLDLIRENNLPDDIIVVVLEESQHKDLEQTNVQNAKMGETILKVR</sequence>
<dbReference type="PROSITE" id="PS01035">
    <property type="entry name" value="PTS_EIIB_TYPE_1_CYS"/>
    <property type="match status" value="1"/>
</dbReference>
<dbReference type="OrthoDB" id="9764327at2"/>
<reference evidence="17" key="1">
    <citation type="submission" date="2017-08" db="EMBL/GenBank/DDBJ databases">
        <authorList>
            <person name="Alvarez-Ponce D."/>
            <person name="Weitzman C.L."/>
            <person name="Tillett R.L."/>
            <person name="Sandmeier F.C."/>
            <person name="Tracy C.R."/>
        </authorList>
    </citation>
    <scope>NUCLEOTIDE SEQUENCE [LARGE SCALE GENOMIC DNA]</scope>
    <source>
        <strain evidence="17">723</strain>
    </source>
</reference>
<accession>A0A269TK63</accession>
<dbReference type="AlphaFoldDB" id="A0A269TK63"/>
<dbReference type="SUPFAM" id="SSF55604">
    <property type="entry name" value="Glucose permease domain IIB"/>
    <property type="match status" value="1"/>
</dbReference>
<dbReference type="InterPro" id="IPR018113">
    <property type="entry name" value="PTrfase_EIIB_Cys"/>
</dbReference>
<dbReference type="Gene3D" id="2.70.70.10">
    <property type="entry name" value="Glucose Permease (Domain IIA)"/>
    <property type="match status" value="1"/>
</dbReference>
<dbReference type="RefSeq" id="WP_095334427.1">
    <property type="nucleotide sequence ID" value="NZ_NQNY01000001.1"/>
</dbReference>
<proteinExistence type="predicted"/>
<dbReference type="PROSITE" id="PS51103">
    <property type="entry name" value="PTS_EIIC_TYPE_1"/>
    <property type="match status" value="1"/>
</dbReference>
<feature type="domain" description="PTS EIIB type-1" evidence="14">
    <location>
        <begin position="510"/>
        <end position="592"/>
    </location>
</feature>
<dbReference type="PANTHER" id="PTHR30009:SF4">
    <property type="entry name" value="PTS SYSTEM N-ACETYLGLUCOSAMINE-SPECIFIC EIICBA COMPONENT"/>
    <property type="match status" value="1"/>
</dbReference>
<dbReference type="InterPro" id="IPR001996">
    <property type="entry name" value="PTS_IIB_1"/>
</dbReference>
<feature type="transmembrane region" description="Helical" evidence="12">
    <location>
        <begin position="38"/>
        <end position="58"/>
    </location>
</feature>
<dbReference type="NCBIfam" id="TIGR00830">
    <property type="entry name" value="PTBA"/>
    <property type="match status" value="1"/>
</dbReference>
<evidence type="ECO:0000256" key="9">
    <source>
        <dbReference type="ARBA" id="ARBA00022989"/>
    </source>
</evidence>
<evidence type="ECO:0000259" key="13">
    <source>
        <dbReference type="PROSITE" id="PS51093"/>
    </source>
</evidence>
<dbReference type="GO" id="GO:0009401">
    <property type="term" value="P:phosphoenolpyruvate-dependent sugar phosphotransferase system"/>
    <property type="evidence" value="ECO:0007669"/>
    <property type="project" value="UniProtKB-KW"/>
</dbReference>
<dbReference type="GO" id="GO:0008982">
    <property type="term" value="F:protein-N(PI)-phosphohistidine-sugar phosphotransferase activity"/>
    <property type="evidence" value="ECO:0007669"/>
    <property type="project" value="InterPro"/>
</dbReference>
<feature type="domain" description="PTS EIIC type-1" evidence="15">
    <location>
        <begin position="25"/>
        <end position="473"/>
    </location>
</feature>
<evidence type="ECO:0000256" key="5">
    <source>
        <dbReference type="ARBA" id="ARBA00022679"/>
    </source>
</evidence>
<keyword evidence="4" id="KW-0762">Sugar transport</keyword>
<feature type="transmembrane region" description="Helical" evidence="12">
    <location>
        <begin position="350"/>
        <end position="366"/>
    </location>
</feature>
<evidence type="ECO:0000259" key="14">
    <source>
        <dbReference type="PROSITE" id="PS51098"/>
    </source>
</evidence>